<evidence type="ECO:0000256" key="3">
    <source>
        <dbReference type="ARBA" id="ARBA00022490"/>
    </source>
</evidence>
<dbReference type="PANTHER" id="PTHR43692:SF1">
    <property type="entry name" value="UDP-N-ACETYLMURAMOYLALANINE--D-GLUTAMATE LIGASE"/>
    <property type="match status" value="1"/>
</dbReference>
<evidence type="ECO:0000256" key="1">
    <source>
        <dbReference type="ARBA" id="ARBA00004496"/>
    </source>
</evidence>
<evidence type="ECO:0000256" key="5">
    <source>
        <dbReference type="ARBA" id="ARBA00022741"/>
    </source>
</evidence>
<dbReference type="Pfam" id="PF08245">
    <property type="entry name" value="Mur_ligase_M"/>
    <property type="match status" value="1"/>
</dbReference>
<name>A0A9X1B2X8_9GAMM</name>
<evidence type="ECO:0000256" key="6">
    <source>
        <dbReference type="ARBA" id="ARBA00022840"/>
    </source>
</evidence>
<dbReference type="SUPFAM" id="SSF53623">
    <property type="entry name" value="MurD-like peptide ligases, catalytic domain"/>
    <property type="match status" value="1"/>
</dbReference>
<dbReference type="InterPro" id="IPR036565">
    <property type="entry name" value="Mur-like_cat_sf"/>
</dbReference>
<evidence type="ECO:0000256" key="4">
    <source>
        <dbReference type="ARBA" id="ARBA00022598"/>
    </source>
</evidence>
<dbReference type="GO" id="GO:0071555">
    <property type="term" value="P:cell wall organization"/>
    <property type="evidence" value="ECO:0007669"/>
    <property type="project" value="UniProtKB-KW"/>
</dbReference>
<comment type="function">
    <text evidence="7 8">Cell wall formation. Catalyzes the addition of glutamate to the nucleotide precursor UDP-N-acetylmuramoyl-L-alanine (UMA).</text>
</comment>
<dbReference type="GO" id="GO:0005737">
    <property type="term" value="C:cytoplasm"/>
    <property type="evidence" value="ECO:0007669"/>
    <property type="project" value="UniProtKB-SubCell"/>
</dbReference>
<comment type="caution">
    <text evidence="11">The sequence shown here is derived from an EMBL/GenBank/DDBJ whole genome shotgun (WGS) entry which is preliminary data.</text>
</comment>
<evidence type="ECO:0000313" key="12">
    <source>
        <dbReference type="Proteomes" id="UP001138768"/>
    </source>
</evidence>
<evidence type="ECO:0000259" key="10">
    <source>
        <dbReference type="Pfam" id="PF08245"/>
    </source>
</evidence>
<keyword evidence="7 8" id="KW-0132">Cell division</keyword>
<dbReference type="NCBIfam" id="TIGR01087">
    <property type="entry name" value="murD"/>
    <property type="match status" value="1"/>
</dbReference>
<feature type="domain" description="Mur ligase C-terminal" evidence="9">
    <location>
        <begin position="308"/>
        <end position="431"/>
    </location>
</feature>
<dbReference type="GO" id="GO:0005524">
    <property type="term" value="F:ATP binding"/>
    <property type="evidence" value="ECO:0007669"/>
    <property type="project" value="UniProtKB-UniRule"/>
</dbReference>
<keyword evidence="7 8" id="KW-0573">Peptidoglycan synthesis</keyword>
<dbReference type="Proteomes" id="UP001138768">
    <property type="component" value="Unassembled WGS sequence"/>
</dbReference>
<dbReference type="GO" id="GO:0051301">
    <property type="term" value="P:cell division"/>
    <property type="evidence" value="ECO:0007669"/>
    <property type="project" value="UniProtKB-KW"/>
</dbReference>
<dbReference type="GO" id="GO:0008764">
    <property type="term" value="F:UDP-N-acetylmuramoylalanine-D-glutamate ligase activity"/>
    <property type="evidence" value="ECO:0007669"/>
    <property type="project" value="UniProtKB-UniRule"/>
</dbReference>
<dbReference type="SUPFAM" id="SSF53244">
    <property type="entry name" value="MurD-like peptide ligases, peptide-binding domain"/>
    <property type="match status" value="1"/>
</dbReference>
<dbReference type="SUPFAM" id="SSF51984">
    <property type="entry name" value="MurCD N-terminal domain"/>
    <property type="match status" value="1"/>
</dbReference>
<evidence type="ECO:0000256" key="8">
    <source>
        <dbReference type="RuleBase" id="RU003664"/>
    </source>
</evidence>
<evidence type="ECO:0000259" key="9">
    <source>
        <dbReference type="Pfam" id="PF02875"/>
    </source>
</evidence>
<keyword evidence="5 7" id="KW-0547">Nucleotide-binding</keyword>
<dbReference type="Pfam" id="PF02875">
    <property type="entry name" value="Mur_ligase_C"/>
    <property type="match status" value="1"/>
</dbReference>
<keyword evidence="6 7" id="KW-0067">ATP-binding</keyword>
<keyword evidence="7 8" id="KW-0131">Cell cycle</keyword>
<comment type="catalytic activity">
    <reaction evidence="7 8">
        <text>UDP-N-acetyl-alpha-D-muramoyl-L-alanine + D-glutamate + ATP = UDP-N-acetyl-alpha-D-muramoyl-L-alanyl-D-glutamate + ADP + phosphate + H(+)</text>
        <dbReference type="Rhea" id="RHEA:16429"/>
        <dbReference type="ChEBI" id="CHEBI:15378"/>
        <dbReference type="ChEBI" id="CHEBI:29986"/>
        <dbReference type="ChEBI" id="CHEBI:30616"/>
        <dbReference type="ChEBI" id="CHEBI:43474"/>
        <dbReference type="ChEBI" id="CHEBI:83898"/>
        <dbReference type="ChEBI" id="CHEBI:83900"/>
        <dbReference type="ChEBI" id="CHEBI:456216"/>
        <dbReference type="EC" id="6.3.2.9"/>
    </reaction>
</comment>
<keyword evidence="7 8" id="KW-0133">Cell shape</keyword>
<keyword evidence="3 7" id="KW-0963">Cytoplasm</keyword>
<comment type="similarity">
    <text evidence="7">Belongs to the MurCDEF family.</text>
</comment>
<dbReference type="EMBL" id="NRRY01000001">
    <property type="protein sequence ID" value="MBK1616982.1"/>
    <property type="molecule type" value="Genomic_DNA"/>
</dbReference>
<dbReference type="AlphaFoldDB" id="A0A9X1B2X8"/>
<keyword evidence="12" id="KW-1185">Reference proteome</keyword>
<evidence type="ECO:0000313" key="11">
    <source>
        <dbReference type="EMBL" id="MBK1616982.1"/>
    </source>
</evidence>
<reference evidence="11 12" key="1">
    <citation type="journal article" date="2020" name="Microorganisms">
        <title>Osmotic Adaptation and Compatible Solute Biosynthesis of Phototrophic Bacteria as Revealed from Genome Analyses.</title>
        <authorList>
            <person name="Imhoff J.F."/>
            <person name="Rahn T."/>
            <person name="Kunzel S."/>
            <person name="Keller A."/>
            <person name="Neulinger S.C."/>
        </authorList>
    </citation>
    <scope>NUCLEOTIDE SEQUENCE [LARGE SCALE GENOMIC DNA]</scope>
    <source>
        <strain evidence="11 12">DSM 25653</strain>
    </source>
</reference>
<keyword evidence="7 8" id="KW-0961">Cell wall biogenesis/degradation</keyword>
<dbReference type="InterPro" id="IPR005762">
    <property type="entry name" value="MurD"/>
</dbReference>
<dbReference type="HAMAP" id="MF_00639">
    <property type="entry name" value="MurD"/>
    <property type="match status" value="1"/>
</dbReference>
<proteinExistence type="inferred from homology"/>
<gene>
    <name evidence="7" type="primary">murD</name>
    <name evidence="11" type="ORF">CKO42_00660</name>
</gene>
<comment type="pathway">
    <text evidence="2 7 8">Cell wall biogenesis; peptidoglycan biosynthesis.</text>
</comment>
<sequence length="456" mass="47192">MSQVRAKKVAVVGLGKTGLSCARWLHAQGAEVAVLDSRTTPPGLAQLQEELPDVAVLVGGFDASVLAAVDEIIVSPGVPVSTAALRAASDKGIPIVGDVELFARAATAPVIAITGSNGKSTVTTLVGEMLRHAGLDAAVGGNLGIPVLDLLRADAQWYVLELSSFQLETTECLPTHAATVINLSADHLDRYPDMAAYGAAKARIFAHAERALVNRDDPAASALAAGVADQVGFSLSEPTNEVDYGLISNDQQVWLARGRTPLIATTELRMPGRHNLANALAALALAEMAGVSPEAGCEVLREFPGLAHRSELVAERRGVRWINDSKGTNPGATIAALAGIVDEPRQGTSAAPARAVLIAGGEGKGADFSTLAPVVSRCAHAVILIGRDAALLEQALNDTAPLHRAASMEEAVRLAEHLAQPGDAVLLSPACASFDMFDDYQHRGRAFAAAVAGLAP</sequence>
<dbReference type="Gene3D" id="3.90.190.20">
    <property type="entry name" value="Mur ligase, C-terminal domain"/>
    <property type="match status" value="1"/>
</dbReference>
<dbReference type="Pfam" id="PF21799">
    <property type="entry name" value="MurD-like_N"/>
    <property type="match status" value="1"/>
</dbReference>
<dbReference type="GO" id="GO:0008360">
    <property type="term" value="P:regulation of cell shape"/>
    <property type="evidence" value="ECO:0007669"/>
    <property type="project" value="UniProtKB-KW"/>
</dbReference>
<protein>
    <recommendedName>
        <fullName evidence="7 8">UDP-N-acetylmuramoylalanine--D-glutamate ligase</fullName>
        <ecNumber evidence="7 8">6.3.2.9</ecNumber>
    </recommendedName>
    <alternativeName>
        <fullName evidence="7">D-glutamic acid-adding enzyme</fullName>
    </alternativeName>
    <alternativeName>
        <fullName evidence="7">UDP-N-acetylmuramoyl-L-alanyl-D-glutamate synthetase</fullName>
    </alternativeName>
</protein>
<dbReference type="RefSeq" id="WP_200236627.1">
    <property type="nucleotide sequence ID" value="NZ_NRRY01000001.1"/>
</dbReference>
<dbReference type="Gene3D" id="3.40.50.720">
    <property type="entry name" value="NAD(P)-binding Rossmann-like Domain"/>
    <property type="match status" value="1"/>
</dbReference>
<feature type="domain" description="Mur ligase central" evidence="10">
    <location>
        <begin position="113"/>
        <end position="286"/>
    </location>
</feature>
<dbReference type="GO" id="GO:0009252">
    <property type="term" value="P:peptidoglycan biosynthetic process"/>
    <property type="evidence" value="ECO:0007669"/>
    <property type="project" value="UniProtKB-UniRule"/>
</dbReference>
<evidence type="ECO:0000256" key="2">
    <source>
        <dbReference type="ARBA" id="ARBA00004752"/>
    </source>
</evidence>
<dbReference type="InterPro" id="IPR036615">
    <property type="entry name" value="Mur_ligase_C_dom_sf"/>
</dbReference>
<evidence type="ECO:0000256" key="7">
    <source>
        <dbReference type="HAMAP-Rule" id="MF_00639"/>
    </source>
</evidence>
<dbReference type="PANTHER" id="PTHR43692">
    <property type="entry name" value="UDP-N-ACETYLMURAMOYLALANINE--D-GLUTAMATE LIGASE"/>
    <property type="match status" value="1"/>
</dbReference>
<comment type="subcellular location">
    <subcellularLocation>
        <location evidence="1 7 8">Cytoplasm</location>
    </subcellularLocation>
</comment>
<keyword evidence="4 7" id="KW-0436">Ligase</keyword>
<dbReference type="Gene3D" id="3.40.1190.10">
    <property type="entry name" value="Mur-like, catalytic domain"/>
    <property type="match status" value="1"/>
</dbReference>
<dbReference type="InterPro" id="IPR013221">
    <property type="entry name" value="Mur_ligase_cen"/>
</dbReference>
<accession>A0A9X1B2X8</accession>
<organism evidence="11 12">
    <name type="scientific">Lamprobacter modestohalophilus</name>
    <dbReference type="NCBI Taxonomy" id="1064514"/>
    <lineage>
        <taxon>Bacteria</taxon>
        <taxon>Pseudomonadati</taxon>
        <taxon>Pseudomonadota</taxon>
        <taxon>Gammaproteobacteria</taxon>
        <taxon>Chromatiales</taxon>
        <taxon>Chromatiaceae</taxon>
        <taxon>Lamprobacter</taxon>
    </lineage>
</organism>
<dbReference type="EC" id="6.3.2.9" evidence="7 8"/>
<dbReference type="InterPro" id="IPR004101">
    <property type="entry name" value="Mur_ligase_C"/>
</dbReference>
<feature type="binding site" evidence="7">
    <location>
        <begin position="115"/>
        <end position="121"/>
    </location>
    <ligand>
        <name>ATP</name>
        <dbReference type="ChEBI" id="CHEBI:30616"/>
    </ligand>
</feature>